<name>A0ABP7LR37_9ACTN</name>
<comment type="caution">
    <text evidence="1">The sequence shown here is derived from an EMBL/GenBank/DDBJ whole genome shotgun (WGS) entry which is preliminary data.</text>
</comment>
<organism evidence="1 2">
    <name type="scientific">Streptomyces lannensis</name>
    <dbReference type="NCBI Taxonomy" id="766498"/>
    <lineage>
        <taxon>Bacteria</taxon>
        <taxon>Bacillati</taxon>
        <taxon>Actinomycetota</taxon>
        <taxon>Actinomycetes</taxon>
        <taxon>Kitasatosporales</taxon>
        <taxon>Streptomycetaceae</taxon>
        <taxon>Streptomyces</taxon>
    </lineage>
</organism>
<proteinExistence type="predicted"/>
<reference evidence="2" key="1">
    <citation type="journal article" date="2019" name="Int. J. Syst. Evol. Microbiol.">
        <title>The Global Catalogue of Microorganisms (GCM) 10K type strain sequencing project: providing services to taxonomists for standard genome sequencing and annotation.</title>
        <authorList>
            <consortium name="The Broad Institute Genomics Platform"/>
            <consortium name="The Broad Institute Genome Sequencing Center for Infectious Disease"/>
            <person name="Wu L."/>
            <person name="Ma J."/>
        </authorList>
    </citation>
    <scope>NUCLEOTIDE SEQUENCE [LARGE SCALE GENOMIC DNA]</scope>
    <source>
        <strain evidence="2">JCM 16578</strain>
    </source>
</reference>
<dbReference type="RefSeq" id="WP_345554399.1">
    <property type="nucleotide sequence ID" value="NZ_BAAAZA010000061.1"/>
</dbReference>
<keyword evidence="2" id="KW-1185">Reference proteome</keyword>
<sequence length="217" mass="24077">MERFTSFDFGLSGLASLFHEDWIRIGGVEEVVDSYLSVGEALVADEAQQKEATALERDVAELADSSLSDGRIEMLFSMSTSWNYRFQGDETGRILLGRIGRVCRRWQAIYGCVPVESDAAWSSQVVVNEVCDVIAKTPLQLPGEFLRYFGSEVSELRDALDACARSASADLAFRLLLRIHVANFIPVDHSAWVRYEGIALRLALGEDLLSSVEFLSS</sequence>
<dbReference type="Proteomes" id="UP001501563">
    <property type="component" value="Unassembled WGS sequence"/>
</dbReference>
<evidence type="ECO:0000313" key="1">
    <source>
        <dbReference type="EMBL" id="GAA3905672.1"/>
    </source>
</evidence>
<gene>
    <name evidence="1" type="ORF">GCM10022207_88750</name>
</gene>
<accession>A0ABP7LR37</accession>
<dbReference type="EMBL" id="BAAAZA010000061">
    <property type="protein sequence ID" value="GAA3905672.1"/>
    <property type="molecule type" value="Genomic_DNA"/>
</dbReference>
<evidence type="ECO:0000313" key="2">
    <source>
        <dbReference type="Proteomes" id="UP001501563"/>
    </source>
</evidence>
<protein>
    <submittedName>
        <fullName evidence="1">Uncharacterized protein</fullName>
    </submittedName>
</protein>